<proteinExistence type="predicted"/>
<gene>
    <name evidence="2" type="ORF">FB45DRAFT_1102144</name>
</gene>
<dbReference type="InterPro" id="IPR001810">
    <property type="entry name" value="F-box_dom"/>
</dbReference>
<dbReference type="Pfam" id="PF12937">
    <property type="entry name" value="F-box-like"/>
    <property type="match status" value="1"/>
</dbReference>
<dbReference type="AlphaFoldDB" id="A0AAD7FX41"/>
<evidence type="ECO:0000313" key="2">
    <source>
        <dbReference type="EMBL" id="KAJ7647822.1"/>
    </source>
</evidence>
<evidence type="ECO:0000259" key="1">
    <source>
        <dbReference type="Pfam" id="PF12937"/>
    </source>
</evidence>
<reference evidence="2" key="1">
    <citation type="submission" date="2023-03" db="EMBL/GenBank/DDBJ databases">
        <title>Massive genome expansion in bonnet fungi (Mycena s.s.) driven by repeated elements and novel gene families across ecological guilds.</title>
        <authorList>
            <consortium name="Lawrence Berkeley National Laboratory"/>
            <person name="Harder C.B."/>
            <person name="Miyauchi S."/>
            <person name="Viragh M."/>
            <person name="Kuo A."/>
            <person name="Thoen E."/>
            <person name="Andreopoulos B."/>
            <person name="Lu D."/>
            <person name="Skrede I."/>
            <person name="Drula E."/>
            <person name="Henrissat B."/>
            <person name="Morin E."/>
            <person name="Kohler A."/>
            <person name="Barry K."/>
            <person name="LaButti K."/>
            <person name="Morin E."/>
            <person name="Salamov A."/>
            <person name="Lipzen A."/>
            <person name="Mereny Z."/>
            <person name="Hegedus B."/>
            <person name="Baldrian P."/>
            <person name="Stursova M."/>
            <person name="Weitz H."/>
            <person name="Taylor A."/>
            <person name="Grigoriev I.V."/>
            <person name="Nagy L.G."/>
            <person name="Martin F."/>
            <person name="Kauserud H."/>
        </authorList>
    </citation>
    <scope>NUCLEOTIDE SEQUENCE</scope>
    <source>
        <strain evidence="2">9284</strain>
    </source>
</reference>
<name>A0AAD7FX41_9AGAR</name>
<comment type="caution">
    <text evidence="2">The sequence shown here is derived from an EMBL/GenBank/DDBJ whole genome shotgun (WGS) entry which is preliminary data.</text>
</comment>
<dbReference type="EMBL" id="JARKIF010000002">
    <property type="protein sequence ID" value="KAJ7647822.1"/>
    <property type="molecule type" value="Genomic_DNA"/>
</dbReference>
<keyword evidence="3" id="KW-1185">Reference proteome</keyword>
<feature type="domain" description="F-box" evidence="1">
    <location>
        <begin position="91"/>
        <end position="158"/>
    </location>
</feature>
<evidence type="ECO:0000313" key="3">
    <source>
        <dbReference type="Proteomes" id="UP001221142"/>
    </source>
</evidence>
<accession>A0AAD7FX41</accession>
<organism evidence="2 3">
    <name type="scientific">Roridomyces roridus</name>
    <dbReference type="NCBI Taxonomy" id="1738132"/>
    <lineage>
        <taxon>Eukaryota</taxon>
        <taxon>Fungi</taxon>
        <taxon>Dikarya</taxon>
        <taxon>Basidiomycota</taxon>
        <taxon>Agaricomycotina</taxon>
        <taxon>Agaricomycetes</taxon>
        <taxon>Agaricomycetidae</taxon>
        <taxon>Agaricales</taxon>
        <taxon>Marasmiineae</taxon>
        <taxon>Mycenaceae</taxon>
        <taxon>Roridomyces</taxon>
    </lineage>
</organism>
<sequence length="551" mass="62297">MAEPCTCAFQRHLFSQCTQEKELRDLLRSNDPPSKFQVAHCRSISTSLPAELERYDDEIRRLNAALLKAESERVTVQDYFRLCDAVISPVRRLPAEILVEIFGHFATALHWPWLDFTKSDTVEQEMGRVANVDLLRIAEVCPRWHELVIGTPSLWSCIELDICQWAAFDSRLLLLLKTVLDRGGTFSLDLGIVWGEGDATSHILELLASYSTRWHHVAFMTWTSPLDEYSQLSAIAGNLPLLRSLAIDVGWEDTEAMTFFEGAPRLVEVCFNGLPAKLPKLPLEQLKSMDLGASGPDDLTHITATTMTRLSGQVAITFYSATWEEQVATIRVVPRVSDVLGLSICVEGEFDDEHVRSAMRDWMIHLTLPHLDRLQFDYTDYVGVPLPWRADHFLALAHRSSFSSHLRVLELDLVLLTEAELFEMLDVLHALENLTISDHKRIPGASTEYLLLTDSLLHRLTWTPGPACLVPALSYLGCHSLLKFDDGVYRDFVLSRIRPGRNELGPFEVELLWDSDNHRDLDSGVLAQFKELQSCGELLFSLAPSPMFEGR</sequence>
<protein>
    <recommendedName>
        <fullName evidence="1">F-box domain-containing protein</fullName>
    </recommendedName>
</protein>
<dbReference type="Proteomes" id="UP001221142">
    <property type="component" value="Unassembled WGS sequence"/>
</dbReference>
<dbReference type="Gene3D" id="1.20.1280.50">
    <property type="match status" value="1"/>
</dbReference>